<evidence type="ECO:0000259" key="2">
    <source>
        <dbReference type="Pfam" id="PF00884"/>
    </source>
</evidence>
<dbReference type="EMBL" id="LSBJ02000010">
    <property type="protein sequence ID" value="OAQ59172.1"/>
    <property type="molecule type" value="Genomic_DNA"/>
</dbReference>
<dbReference type="PANTHER" id="PTHR43751">
    <property type="entry name" value="SULFATASE"/>
    <property type="match status" value="1"/>
</dbReference>
<dbReference type="InterPro" id="IPR017850">
    <property type="entry name" value="Alkaline_phosphatase_core_sf"/>
</dbReference>
<accession>A0A179F193</accession>
<dbReference type="InterPro" id="IPR000917">
    <property type="entry name" value="Sulfatase_N"/>
</dbReference>
<proteinExistence type="predicted"/>
<name>A0A179F193_METCM</name>
<feature type="transmembrane region" description="Helical" evidence="1">
    <location>
        <begin position="155"/>
        <end position="176"/>
    </location>
</feature>
<keyword evidence="1" id="KW-1133">Transmembrane helix</keyword>
<reference evidence="3 4" key="1">
    <citation type="journal article" date="2016" name="PLoS Pathog.">
        <title>Biosynthesis of antibiotic leucinostatins in bio-control fungus Purpureocillium lilacinum and their inhibition on phytophthora revealed by genome mining.</title>
        <authorList>
            <person name="Wang G."/>
            <person name="Liu Z."/>
            <person name="Lin R."/>
            <person name="Li E."/>
            <person name="Mao Z."/>
            <person name="Ling J."/>
            <person name="Yang Y."/>
            <person name="Yin W.B."/>
            <person name="Xie B."/>
        </authorList>
    </citation>
    <scope>NUCLEOTIDE SEQUENCE [LARGE SCALE GENOMIC DNA]</scope>
    <source>
        <strain evidence="3">170</strain>
    </source>
</reference>
<feature type="transmembrane region" description="Helical" evidence="1">
    <location>
        <begin position="72"/>
        <end position="93"/>
    </location>
</feature>
<organism evidence="3 4">
    <name type="scientific">Pochonia chlamydosporia 170</name>
    <dbReference type="NCBI Taxonomy" id="1380566"/>
    <lineage>
        <taxon>Eukaryota</taxon>
        <taxon>Fungi</taxon>
        <taxon>Dikarya</taxon>
        <taxon>Ascomycota</taxon>
        <taxon>Pezizomycotina</taxon>
        <taxon>Sordariomycetes</taxon>
        <taxon>Hypocreomycetidae</taxon>
        <taxon>Hypocreales</taxon>
        <taxon>Clavicipitaceae</taxon>
        <taxon>Pochonia</taxon>
    </lineage>
</organism>
<dbReference type="Gene3D" id="3.40.720.10">
    <property type="entry name" value="Alkaline Phosphatase, subunit A"/>
    <property type="match status" value="1"/>
</dbReference>
<feature type="transmembrane region" description="Helical" evidence="1">
    <location>
        <begin position="105"/>
        <end position="135"/>
    </location>
</feature>
<dbReference type="InterPro" id="IPR052701">
    <property type="entry name" value="GAG_Ulvan_Degrading_Sulfatases"/>
</dbReference>
<sequence>MELAGRAVSYGKSRLASRQFRIASRRILYYPTTFARVPGRKFLFSLTATSLLCAKCLHIYAHIKAIAPEDVVCWWLTFFTQDVFILLAVRLLLEQPHNCLNVSGFLQIVAVILATVITIIQLAVSAINIAFFAMLGSELRWRNIGLATDSASRPLFLKGTGTLILVLALLVLSARILEDVNYYLAGVALNCVKAPVVSLFRMCRCSSQRLDGSEYARVPSNDEEAHSPSEKDVTVSLAKPSNRTSRFLSTVIGMLLISQAILSVVRPIESSFTFLSWTPIIMPVVDFTRSTTLDRLFPLYNQTISRHLDEETALTDPIPLTWLPKLDDPLLGFEDWYPSKHDHYDHYDHYNATADPLNMPNFKDDLISPLRGQLDDVNIRHVMLIMLESTRKDVFPIKKDSFIWKQLAESWDNKTIPPKAEERIATLTPNANFITGDYADGFEHETKPVRGGINFNNNHPTGTYTLKSITGTLCGLTPLVVDQNLDYLNHYYQPCLPHIFKAFNSLEPSVGDGKNKWMNWFMMSVMGYFDRQDAMMSSIGYVYEEYVTKEYLQSEGATFGPTKVQQLGNDLPEVAIKDYLVNAFKTAKENDTRVFLTHLTSTAHWPYRMPDDEEYVPLVQEGKADSKLDLLSRYVNAVGYVDRWLGKILNILEDQGVINETLIVLVGDHGLSLPETGAASPYGVPNIGNFHVPLVFSHPHLPQIDVNTPVNSISILPTIIDLLIETGSLSMSEEQAARELLPNYEGLSLLRPLEKPSDDITHWQFTVLSPGGSQVAIRSVRNPQWRLILPVIEDIEWWFTNVDTDPHELDAVQAFDFTKFLKTIEETHGIEAARWAEEAAFVTRWYILDNAKRWRYKP</sequence>
<gene>
    <name evidence="3" type="ORF">VFPPC_10200</name>
</gene>
<dbReference type="OrthoDB" id="103349at2759"/>
<dbReference type="RefSeq" id="XP_018137227.1">
    <property type="nucleotide sequence ID" value="XM_018288615.1"/>
</dbReference>
<protein>
    <submittedName>
        <fullName evidence="3">Sulfatase domain-containing protein</fullName>
    </submittedName>
</protein>
<keyword evidence="4" id="KW-1185">Reference proteome</keyword>
<dbReference type="STRING" id="1380566.A0A179F193"/>
<dbReference type="Proteomes" id="UP000078397">
    <property type="component" value="Unassembled WGS sequence"/>
</dbReference>
<dbReference type="SUPFAM" id="SSF53649">
    <property type="entry name" value="Alkaline phosphatase-like"/>
    <property type="match status" value="1"/>
</dbReference>
<dbReference type="GeneID" id="28852609"/>
<keyword evidence="1" id="KW-0472">Membrane</keyword>
<feature type="transmembrane region" description="Helical" evidence="1">
    <location>
        <begin position="247"/>
        <end position="265"/>
    </location>
</feature>
<feature type="domain" description="Sulfatase N-terminal" evidence="2">
    <location>
        <begin position="450"/>
        <end position="723"/>
    </location>
</feature>
<dbReference type="Pfam" id="PF00884">
    <property type="entry name" value="Sulfatase"/>
    <property type="match status" value="1"/>
</dbReference>
<evidence type="ECO:0000313" key="4">
    <source>
        <dbReference type="Proteomes" id="UP000078397"/>
    </source>
</evidence>
<comment type="caution">
    <text evidence="3">The sequence shown here is derived from an EMBL/GenBank/DDBJ whole genome shotgun (WGS) entry which is preliminary data.</text>
</comment>
<feature type="transmembrane region" description="Helical" evidence="1">
    <location>
        <begin position="42"/>
        <end position="60"/>
    </location>
</feature>
<dbReference type="PANTHER" id="PTHR43751:SF3">
    <property type="entry name" value="SULFATASE N-TERMINAL DOMAIN-CONTAINING PROTEIN"/>
    <property type="match status" value="1"/>
</dbReference>
<evidence type="ECO:0000256" key="1">
    <source>
        <dbReference type="SAM" id="Phobius"/>
    </source>
</evidence>
<dbReference type="AlphaFoldDB" id="A0A179F193"/>
<evidence type="ECO:0000313" key="3">
    <source>
        <dbReference type="EMBL" id="OAQ59172.1"/>
    </source>
</evidence>
<dbReference type="KEGG" id="pchm:VFPPC_10200"/>
<keyword evidence="1" id="KW-0812">Transmembrane</keyword>